<dbReference type="Proteomes" id="UP000515312">
    <property type="component" value="Chromosome"/>
</dbReference>
<organism evidence="1 2">
    <name type="scientific">Alloacidobacterium dinghuense</name>
    <dbReference type="NCBI Taxonomy" id="2763107"/>
    <lineage>
        <taxon>Bacteria</taxon>
        <taxon>Pseudomonadati</taxon>
        <taxon>Acidobacteriota</taxon>
        <taxon>Terriglobia</taxon>
        <taxon>Terriglobales</taxon>
        <taxon>Acidobacteriaceae</taxon>
        <taxon>Alloacidobacterium</taxon>
    </lineage>
</organism>
<dbReference type="EMBL" id="CP060394">
    <property type="protein sequence ID" value="QNI31431.1"/>
    <property type="molecule type" value="Genomic_DNA"/>
</dbReference>
<accession>A0A7G8BFW1</accession>
<dbReference type="AlphaFoldDB" id="A0A7G8BFW1"/>
<dbReference type="KEGG" id="adin:H7849_20490"/>
<reference evidence="1 2" key="1">
    <citation type="submission" date="2020-08" db="EMBL/GenBank/DDBJ databases">
        <title>Edaphobacter telluris sp. nov. and Acidobacterium dinghuensis sp. nov., two acidobacteria isolated from forest soil.</title>
        <authorList>
            <person name="Fu J."/>
            <person name="Qiu L."/>
        </authorList>
    </citation>
    <scope>NUCLEOTIDE SEQUENCE [LARGE SCALE GENOMIC DNA]</scope>
    <source>
        <strain evidence="1">4Y35</strain>
    </source>
</reference>
<sequence length="86" mass="9905">MNFEFPEERIKELKELQSEAGLDTMKDLINNAITIFEWAVHETRKGNEIAAVNEAGESYRVLITPALQRVAKERVVREKAHARVRV</sequence>
<gene>
    <name evidence="1" type="ORF">H7849_20490</name>
</gene>
<evidence type="ECO:0000313" key="1">
    <source>
        <dbReference type="EMBL" id="QNI31431.1"/>
    </source>
</evidence>
<keyword evidence="2" id="KW-1185">Reference proteome</keyword>
<protein>
    <submittedName>
        <fullName evidence="1">Uncharacterized protein</fullName>
    </submittedName>
</protein>
<proteinExistence type="predicted"/>
<evidence type="ECO:0000313" key="2">
    <source>
        <dbReference type="Proteomes" id="UP000515312"/>
    </source>
</evidence>
<dbReference type="RefSeq" id="WP_186742064.1">
    <property type="nucleotide sequence ID" value="NZ_CP060394.1"/>
</dbReference>
<name>A0A7G8BFW1_9BACT</name>